<evidence type="ECO:0000313" key="1">
    <source>
        <dbReference type="EMBL" id="KIM40826.1"/>
    </source>
</evidence>
<dbReference type="Gene3D" id="3.90.640.10">
    <property type="entry name" value="Actin, Chain A, domain 4"/>
    <property type="match status" value="1"/>
</dbReference>
<dbReference type="STRING" id="686832.A0A0C3CB36"/>
<dbReference type="InterPro" id="IPR043129">
    <property type="entry name" value="ATPase_NBD"/>
</dbReference>
<dbReference type="EMBL" id="KN831781">
    <property type="protein sequence ID" value="KIM40826.1"/>
    <property type="molecule type" value="Genomic_DNA"/>
</dbReference>
<dbReference type="CDD" id="cd10170">
    <property type="entry name" value="ASKHA_NBD_HSP70"/>
    <property type="match status" value="1"/>
</dbReference>
<protein>
    <recommendedName>
        <fullName evidence="3">Actin-like ATPase domain-containing protein</fullName>
    </recommendedName>
</protein>
<evidence type="ECO:0000313" key="2">
    <source>
        <dbReference type="Proteomes" id="UP000053424"/>
    </source>
</evidence>
<organism evidence="1 2">
    <name type="scientific">Hebeloma cylindrosporum</name>
    <dbReference type="NCBI Taxonomy" id="76867"/>
    <lineage>
        <taxon>Eukaryota</taxon>
        <taxon>Fungi</taxon>
        <taxon>Dikarya</taxon>
        <taxon>Basidiomycota</taxon>
        <taxon>Agaricomycotina</taxon>
        <taxon>Agaricomycetes</taxon>
        <taxon>Agaricomycetidae</taxon>
        <taxon>Agaricales</taxon>
        <taxon>Agaricineae</taxon>
        <taxon>Hymenogastraceae</taxon>
        <taxon>Hebeloma</taxon>
    </lineage>
</organism>
<dbReference type="AlphaFoldDB" id="A0A0C3CB36"/>
<dbReference type="OrthoDB" id="2963168at2759"/>
<sequence length="616" mass="68388">MHSARSVFRGSRRKLILAFDSVSDMGGCETSILDPGVVPEIKGVTRFPADAHEHISHASKIPTIIYYDRAGNVKAVGAEAVQEAIYRVARSENWVKAEWYGSALNIPILFGSDSRGISQGRFKLHLTDRAAQGDIPPLPLNKTVVEVFADFLEYLFKCASAYLQDSYGTGWWASVQYQIEFVLSHPNGWEGAQQSEMRRAAILAGLVPDTTAGNARLLFVTEGEASLHFAIHNGLPTGAIRNGEGVVIVDAGGGTIDVSSYCKNVSGGSVDKFDEVAAPQCHLNGSVFVTLLARAFLRQFLADSQFLPDLDHITECFDKTTKLRFRNSAEDQYTRFGGPRDNDPECNIQFGQLKLIGTDVALFFDPSVDCVVEAVLSQRRTALKPIFHVLLVGGFASSDWLFNQVRQGLIVHGLSIIRPETPHLDKAVSDGALSFHLDRFVRSRVSKLTYGTFCHIPFNPALPDHQQRLGKTFTSISGRRRIRDSFDVILPKHTQISETKEFKTSYFREAKSKHEFQAASFSVWCYRGALAEPKWKDVDPQNFAKICTIDIDLSNLPLTPLSKPFGGGRFYRLDYDVVLLFGLTEMKALIAWKQNGVERRSAAKIVYDPDPTNEAN</sequence>
<reference evidence="2" key="2">
    <citation type="submission" date="2015-01" db="EMBL/GenBank/DDBJ databases">
        <title>Evolutionary Origins and Diversification of the Mycorrhizal Mutualists.</title>
        <authorList>
            <consortium name="DOE Joint Genome Institute"/>
            <consortium name="Mycorrhizal Genomics Consortium"/>
            <person name="Kohler A."/>
            <person name="Kuo A."/>
            <person name="Nagy L.G."/>
            <person name="Floudas D."/>
            <person name="Copeland A."/>
            <person name="Barry K.W."/>
            <person name="Cichocki N."/>
            <person name="Veneault-Fourrey C."/>
            <person name="LaButti K."/>
            <person name="Lindquist E.A."/>
            <person name="Lipzen A."/>
            <person name="Lundell T."/>
            <person name="Morin E."/>
            <person name="Murat C."/>
            <person name="Riley R."/>
            <person name="Ohm R."/>
            <person name="Sun H."/>
            <person name="Tunlid A."/>
            <person name="Henrissat B."/>
            <person name="Grigoriev I.V."/>
            <person name="Hibbett D.S."/>
            <person name="Martin F."/>
        </authorList>
    </citation>
    <scope>NUCLEOTIDE SEQUENCE [LARGE SCALE GENOMIC DNA]</scope>
    <source>
        <strain evidence="2">h7</strain>
    </source>
</reference>
<gene>
    <name evidence="1" type="ORF">M413DRAFT_27963</name>
</gene>
<dbReference type="PANTHER" id="PTHR14187">
    <property type="entry name" value="ALPHA KINASE/ELONGATION FACTOR 2 KINASE"/>
    <property type="match status" value="1"/>
</dbReference>
<evidence type="ECO:0008006" key="3">
    <source>
        <dbReference type="Google" id="ProtNLM"/>
    </source>
</evidence>
<dbReference type="HOGENOM" id="CLU_009958_4_2_1"/>
<name>A0A0C3CB36_HEBCY</name>
<keyword evidence="2" id="KW-1185">Reference proteome</keyword>
<proteinExistence type="predicted"/>
<accession>A0A0C3CB36</accession>
<dbReference type="SUPFAM" id="SSF53067">
    <property type="entry name" value="Actin-like ATPase domain"/>
    <property type="match status" value="2"/>
</dbReference>
<dbReference type="Gene3D" id="3.30.420.40">
    <property type="match status" value="2"/>
</dbReference>
<dbReference type="Proteomes" id="UP000053424">
    <property type="component" value="Unassembled WGS sequence"/>
</dbReference>
<reference evidence="1 2" key="1">
    <citation type="submission" date="2014-04" db="EMBL/GenBank/DDBJ databases">
        <authorList>
            <consortium name="DOE Joint Genome Institute"/>
            <person name="Kuo A."/>
            <person name="Gay G."/>
            <person name="Dore J."/>
            <person name="Kohler A."/>
            <person name="Nagy L.G."/>
            <person name="Floudas D."/>
            <person name="Copeland A."/>
            <person name="Barry K.W."/>
            <person name="Cichocki N."/>
            <person name="Veneault-Fourrey C."/>
            <person name="LaButti K."/>
            <person name="Lindquist E.A."/>
            <person name="Lipzen A."/>
            <person name="Lundell T."/>
            <person name="Morin E."/>
            <person name="Murat C."/>
            <person name="Sun H."/>
            <person name="Tunlid A."/>
            <person name="Henrissat B."/>
            <person name="Grigoriev I.V."/>
            <person name="Hibbett D.S."/>
            <person name="Martin F."/>
            <person name="Nordberg H.P."/>
            <person name="Cantor M.N."/>
            <person name="Hua S.X."/>
        </authorList>
    </citation>
    <scope>NUCLEOTIDE SEQUENCE [LARGE SCALE GENOMIC DNA]</scope>
    <source>
        <strain evidence="2">h7</strain>
    </source>
</reference>
<dbReference type="PANTHER" id="PTHR14187:SF5">
    <property type="entry name" value="HEAT SHOCK 70 KDA PROTEIN 12A"/>
    <property type="match status" value="1"/>
</dbReference>